<proteinExistence type="predicted"/>
<dbReference type="AlphaFoldDB" id="A0A9W6GH85"/>
<keyword evidence="2" id="KW-1185">Reference proteome</keyword>
<comment type="caution">
    <text evidence="1">The sequence shown here is derived from an EMBL/GenBank/DDBJ whole genome shotgun (WGS) entry which is preliminary data.</text>
</comment>
<evidence type="ECO:0000313" key="2">
    <source>
        <dbReference type="Proteomes" id="UP001144297"/>
    </source>
</evidence>
<dbReference type="Gene3D" id="3.30.565.10">
    <property type="entry name" value="Histidine kinase-like ATPase, C-terminal domain"/>
    <property type="match status" value="1"/>
</dbReference>
<dbReference type="EMBL" id="BSDX01000001">
    <property type="protein sequence ID" value="GLI53864.1"/>
    <property type="molecule type" value="Genomic_DNA"/>
</dbReference>
<dbReference type="Proteomes" id="UP001144297">
    <property type="component" value="Unassembled WGS sequence"/>
</dbReference>
<protein>
    <recommendedName>
        <fullName evidence="3">Signal transduction histidine kinase dimerisation/phosphoacceptor domain-containing protein</fullName>
    </recommendedName>
</protein>
<reference evidence="1" key="1">
    <citation type="submission" date="2022-12" db="EMBL/GenBank/DDBJ databases">
        <title>Reference genome sequencing for broad-spectrum identification of bacterial and archaeal isolates by mass spectrometry.</title>
        <authorList>
            <person name="Sekiguchi Y."/>
            <person name="Tourlousse D.M."/>
        </authorList>
    </citation>
    <scope>NUCLEOTIDE SEQUENCE</scope>
    <source>
        <strain evidence="1">TSL-P1</strain>
    </source>
</reference>
<dbReference type="SUPFAM" id="SSF55874">
    <property type="entry name" value="ATPase domain of HSP90 chaperone/DNA topoisomerase II/histidine kinase"/>
    <property type="match status" value="1"/>
</dbReference>
<gene>
    <name evidence="1" type="ORF">TISLANDTSLP1_15570</name>
</gene>
<organism evidence="1 2">
    <name type="scientific">Thermodesulfovibrio yellowstonii</name>
    <dbReference type="NCBI Taxonomy" id="28262"/>
    <lineage>
        <taxon>Bacteria</taxon>
        <taxon>Pseudomonadati</taxon>
        <taxon>Nitrospirota</taxon>
        <taxon>Thermodesulfovibrionia</taxon>
        <taxon>Thermodesulfovibrionales</taxon>
        <taxon>Thermodesulfovibrionaceae</taxon>
        <taxon>Thermodesulfovibrio</taxon>
    </lineage>
</organism>
<sequence>MIDKPLAFVGKIIADFTHEINNHLALIKESAGLISDICKGKKSIDKKEMPYVIESLEAIENQIHKSVNFINYFNRFAHRMDSLKSSFKLNSAIEELFELLKRYSNRKKVSLKYDLPSSLPDIENSPFILEFAIFYAVDSFLKKSKPDTNIIVTANKENGFIRLTVKYEGEFTENITQEIWQISTVQEILLLTNIKITCDDKAVTIEIPI</sequence>
<accession>A0A9W6GH85</accession>
<evidence type="ECO:0000313" key="1">
    <source>
        <dbReference type="EMBL" id="GLI53864.1"/>
    </source>
</evidence>
<evidence type="ECO:0008006" key="3">
    <source>
        <dbReference type="Google" id="ProtNLM"/>
    </source>
</evidence>
<dbReference type="InterPro" id="IPR036890">
    <property type="entry name" value="HATPase_C_sf"/>
</dbReference>
<dbReference type="Gene3D" id="1.10.287.130">
    <property type="match status" value="1"/>
</dbReference>
<name>A0A9W6GH85_9BACT</name>